<evidence type="ECO:0000313" key="4">
    <source>
        <dbReference type="Proteomes" id="UP000550508"/>
    </source>
</evidence>
<dbReference type="AlphaFoldDB" id="A0A849VYX4"/>
<dbReference type="InterPro" id="IPR050078">
    <property type="entry name" value="Ribosomal_L11_MeTrfase_PrmA"/>
</dbReference>
<organism evidence="3 4">
    <name type="scientific">Phyllobacterium pellucidum</name>
    <dbReference type="NCBI Taxonomy" id="2740464"/>
    <lineage>
        <taxon>Bacteria</taxon>
        <taxon>Pseudomonadati</taxon>
        <taxon>Pseudomonadota</taxon>
        <taxon>Alphaproteobacteria</taxon>
        <taxon>Hyphomicrobiales</taxon>
        <taxon>Phyllobacteriaceae</taxon>
        <taxon>Phyllobacterium</taxon>
    </lineage>
</organism>
<sequence>MEVRRAPHVPELDLYRAHPGSGLGRLVDSENDPPPYWAYHWAGGTVIARHILDHPEVVSGLRVLDLGSGSGIVGIAAAMAGAGKVIAADTDPNALVATQLNALINGVNIEAINGDVTIGDPPGVDLILVGDLFYDEATARQVTGFLLRCAAAGMQILIGDPGRSYLPRAHLRLIAEYFVSDFADAEGRAVKPSSVYAFT</sequence>
<name>A0A849VYX4_9HYPH</name>
<dbReference type="Pfam" id="PF06325">
    <property type="entry name" value="PrmA"/>
    <property type="match status" value="1"/>
</dbReference>
<evidence type="ECO:0000313" key="3">
    <source>
        <dbReference type="EMBL" id="NTS33799.1"/>
    </source>
</evidence>
<gene>
    <name evidence="3" type="ORF">HQ945_21300</name>
</gene>
<evidence type="ECO:0000256" key="1">
    <source>
        <dbReference type="ARBA" id="ARBA00022603"/>
    </source>
</evidence>
<protein>
    <submittedName>
        <fullName evidence="3">Methyltransferase</fullName>
    </submittedName>
</protein>
<dbReference type="GO" id="GO:0032259">
    <property type="term" value="P:methylation"/>
    <property type="evidence" value="ECO:0007669"/>
    <property type="project" value="UniProtKB-KW"/>
</dbReference>
<comment type="caution">
    <text evidence="3">The sequence shown here is derived from an EMBL/GenBank/DDBJ whole genome shotgun (WGS) entry which is preliminary data.</text>
</comment>
<dbReference type="CDD" id="cd02440">
    <property type="entry name" value="AdoMet_MTases"/>
    <property type="match status" value="1"/>
</dbReference>
<dbReference type="EMBL" id="JABUMX010000007">
    <property type="protein sequence ID" value="NTS33799.1"/>
    <property type="molecule type" value="Genomic_DNA"/>
</dbReference>
<dbReference type="InterPro" id="IPR029063">
    <property type="entry name" value="SAM-dependent_MTases_sf"/>
</dbReference>
<reference evidence="3 4" key="1">
    <citation type="submission" date="2020-05" db="EMBL/GenBank/DDBJ databases">
        <authorList>
            <person name="Kim M.K."/>
        </authorList>
    </citation>
    <scope>NUCLEOTIDE SEQUENCE [LARGE SCALE GENOMIC DNA]</scope>
    <source>
        <strain evidence="3 4">BT25</strain>
    </source>
</reference>
<accession>A0A849VYX4</accession>
<evidence type="ECO:0000256" key="2">
    <source>
        <dbReference type="ARBA" id="ARBA00022679"/>
    </source>
</evidence>
<dbReference type="Gene3D" id="3.40.50.150">
    <property type="entry name" value="Vaccinia Virus protein VP39"/>
    <property type="match status" value="1"/>
</dbReference>
<dbReference type="GO" id="GO:0016279">
    <property type="term" value="F:protein-lysine N-methyltransferase activity"/>
    <property type="evidence" value="ECO:0007669"/>
    <property type="project" value="TreeGrafter"/>
</dbReference>
<dbReference type="PANTHER" id="PTHR43648:SF1">
    <property type="entry name" value="ELECTRON TRANSFER FLAVOPROTEIN BETA SUBUNIT LYSINE METHYLTRANSFERASE"/>
    <property type="match status" value="1"/>
</dbReference>
<dbReference type="Proteomes" id="UP000550508">
    <property type="component" value="Unassembled WGS sequence"/>
</dbReference>
<keyword evidence="4" id="KW-1185">Reference proteome</keyword>
<dbReference type="SUPFAM" id="SSF53335">
    <property type="entry name" value="S-adenosyl-L-methionine-dependent methyltransferases"/>
    <property type="match status" value="1"/>
</dbReference>
<keyword evidence="2 3" id="KW-0808">Transferase</keyword>
<keyword evidence="1 3" id="KW-0489">Methyltransferase</keyword>
<dbReference type="PANTHER" id="PTHR43648">
    <property type="entry name" value="ELECTRON TRANSFER FLAVOPROTEIN BETA SUBUNIT LYSINE METHYLTRANSFERASE"/>
    <property type="match status" value="1"/>
</dbReference>
<proteinExistence type="predicted"/>